<keyword evidence="7" id="KW-1185">Reference proteome</keyword>
<feature type="compositionally biased region" description="Polar residues" evidence="4">
    <location>
        <begin position="133"/>
        <end position="143"/>
    </location>
</feature>
<reference evidence="5 7" key="1">
    <citation type="submission" date="2016-10" db="EMBL/GenBank/DDBJ databases">
        <authorList>
            <person name="de Groot N.N."/>
        </authorList>
    </citation>
    <scope>NUCLEOTIDE SEQUENCE [LARGE SCALE GENOMIC DNA]</scope>
    <source>
        <strain evidence="5 7">DSM 10495</strain>
    </source>
</reference>
<dbReference type="Pfam" id="PF00436">
    <property type="entry name" value="SSB"/>
    <property type="match status" value="1"/>
</dbReference>
<organism evidence="5 7">
    <name type="scientific">Arthrobacter woluwensis</name>
    <dbReference type="NCBI Taxonomy" id="156980"/>
    <lineage>
        <taxon>Bacteria</taxon>
        <taxon>Bacillati</taxon>
        <taxon>Actinomycetota</taxon>
        <taxon>Actinomycetes</taxon>
        <taxon>Micrococcales</taxon>
        <taxon>Micrococcaceae</taxon>
        <taxon>Arthrobacter</taxon>
    </lineage>
</organism>
<comment type="subunit">
    <text evidence="2">Homotetramer.</text>
</comment>
<sequence length="156" mass="17542">MANETNITVTGNLTNDPELRFTPSGSAVANFKVAVTARKFDRNSNEWRDSETKFWRCAAWNQGKLTLAENVANTLRKGANVIVQAEIETRSYTTKEGEKRTVDELRVIAIGKNLVFHAQPRGTESQEFDAVQYNRQNRSTNQPPTEPQGWDAAPPF</sequence>
<dbReference type="InterPro" id="IPR000424">
    <property type="entry name" value="Primosome_PriB/ssb"/>
</dbReference>
<dbReference type="InterPro" id="IPR011344">
    <property type="entry name" value="ssDNA-bd"/>
</dbReference>
<evidence type="ECO:0000313" key="7">
    <source>
        <dbReference type="Proteomes" id="UP000182652"/>
    </source>
</evidence>
<dbReference type="GO" id="GO:0006260">
    <property type="term" value="P:DNA replication"/>
    <property type="evidence" value="ECO:0007669"/>
    <property type="project" value="InterPro"/>
</dbReference>
<dbReference type="PANTHER" id="PTHR10302">
    <property type="entry name" value="SINGLE-STRANDED DNA-BINDING PROTEIN"/>
    <property type="match status" value="1"/>
</dbReference>
<dbReference type="PROSITE" id="PS50935">
    <property type="entry name" value="SSB"/>
    <property type="match status" value="1"/>
</dbReference>
<dbReference type="PANTHER" id="PTHR10302:SF27">
    <property type="entry name" value="SINGLE-STRANDED DNA-BINDING PROTEIN"/>
    <property type="match status" value="1"/>
</dbReference>
<dbReference type="STRING" id="156980.SAMN04489745_0045"/>
<dbReference type="SUPFAM" id="SSF50249">
    <property type="entry name" value="Nucleic acid-binding proteins"/>
    <property type="match status" value="1"/>
</dbReference>
<dbReference type="RefSeq" id="WP_066217594.1">
    <property type="nucleotide sequence ID" value="NZ_FNSN01000001.1"/>
</dbReference>
<dbReference type="AlphaFoldDB" id="A0A1H4I569"/>
<dbReference type="EMBL" id="FNSN01000001">
    <property type="protein sequence ID" value="SEB29070.1"/>
    <property type="molecule type" value="Genomic_DNA"/>
</dbReference>
<keyword evidence="1 2" id="KW-0238">DNA-binding</keyword>
<accession>A0A1H4I569</accession>
<dbReference type="GO" id="GO:0009295">
    <property type="term" value="C:nucleoid"/>
    <property type="evidence" value="ECO:0007669"/>
    <property type="project" value="TreeGrafter"/>
</dbReference>
<dbReference type="CDD" id="cd04496">
    <property type="entry name" value="SSB_OBF"/>
    <property type="match status" value="1"/>
</dbReference>
<gene>
    <name evidence="5" type="ORF">SAMN04489745_0045</name>
    <name evidence="6" type="ORF">SAMN04489745_3122</name>
</gene>
<dbReference type="EMBL" id="FNSN01000003">
    <property type="protein sequence ID" value="SEC53790.1"/>
    <property type="molecule type" value="Genomic_DNA"/>
</dbReference>
<evidence type="ECO:0000256" key="3">
    <source>
        <dbReference type="PIRNR" id="PIRNR002070"/>
    </source>
</evidence>
<proteinExistence type="inferred from homology"/>
<dbReference type="Proteomes" id="UP000182652">
    <property type="component" value="Unassembled WGS sequence"/>
</dbReference>
<dbReference type="NCBIfam" id="TIGR00621">
    <property type="entry name" value="ssb"/>
    <property type="match status" value="1"/>
</dbReference>
<dbReference type="GO" id="GO:0003697">
    <property type="term" value="F:single-stranded DNA binding"/>
    <property type="evidence" value="ECO:0007669"/>
    <property type="project" value="UniProtKB-UniRule"/>
</dbReference>
<evidence type="ECO:0000256" key="4">
    <source>
        <dbReference type="SAM" id="MobiDB-lite"/>
    </source>
</evidence>
<dbReference type="PIRSF" id="PIRSF002070">
    <property type="entry name" value="SSB"/>
    <property type="match status" value="1"/>
</dbReference>
<feature type="region of interest" description="Disordered" evidence="4">
    <location>
        <begin position="119"/>
        <end position="156"/>
    </location>
</feature>
<evidence type="ECO:0000256" key="1">
    <source>
        <dbReference type="ARBA" id="ARBA00023125"/>
    </source>
</evidence>
<name>A0A1H4I569_9MICC</name>
<evidence type="ECO:0000256" key="2">
    <source>
        <dbReference type="HAMAP-Rule" id="MF_00984"/>
    </source>
</evidence>
<dbReference type="HAMAP" id="MF_00984">
    <property type="entry name" value="SSB"/>
    <property type="match status" value="1"/>
</dbReference>
<comment type="caution">
    <text evidence="2">Lacks conserved residue(s) required for the propagation of feature annotation.</text>
</comment>
<dbReference type="Gene3D" id="2.40.50.140">
    <property type="entry name" value="Nucleic acid-binding proteins"/>
    <property type="match status" value="1"/>
</dbReference>
<protein>
    <recommendedName>
        <fullName evidence="2 3">Single-stranded DNA-binding protein</fullName>
        <shortName evidence="2">SSB</shortName>
    </recommendedName>
</protein>
<dbReference type="InterPro" id="IPR012340">
    <property type="entry name" value="NA-bd_OB-fold"/>
</dbReference>
<evidence type="ECO:0000313" key="6">
    <source>
        <dbReference type="EMBL" id="SEC53790.1"/>
    </source>
</evidence>
<evidence type="ECO:0000313" key="5">
    <source>
        <dbReference type="EMBL" id="SEB29070.1"/>
    </source>
</evidence>